<dbReference type="InterPro" id="IPR038461">
    <property type="entry name" value="Schlafen_AlbA_2_dom_sf"/>
</dbReference>
<reference evidence="2 3" key="1">
    <citation type="submission" date="2018-01" db="EMBL/GenBank/DDBJ databases">
        <title>The whole genome sequencing and assembly of Fervidobacterium changbaicum CBS-1 strain.</title>
        <authorList>
            <person name="Kim J.-Y."/>
            <person name="Park M.-K."/>
            <person name="Yi H."/>
            <person name="Bahn Y.-S."/>
            <person name="Kim J.F."/>
            <person name="Lee D.-W."/>
        </authorList>
    </citation>
    <scope>NUCLEOTIDE SEQUENCE [LARGE SCALE GENOMIC DNA]</scope>
    <source>
        <strain evidence="2 3">CBS-1</strain>
    </source>
</reference>
<dbReference type="EMBL" id="CP026721">
    <property type="protein sequence ID" value="QAV34035.1"/>
    <property type="molecule type" value="Genomic_DNA"/>
</dbReference>
<gene>
    <name evidence="2" type="ORF">CBS1_10240</name>
</gene>
<dbReference type="InterPro" id="IPR038475">
    <property type="entry name" value="RecG_C_sf"/>
</dbReference>
<keyword evidence="3" id="KW-1185">Reference proteome</keyword>
<protein>
    <submittedName>
        <fullName evidence="2">Transcriptional regulator</fullName>
    </submittedName>
</protein>
<evidence type="ECO:0000313" key="2">
    <source>
        <dbReference type="EMBL" id="QAV34035.1"/>
    </source>
</evidence>
<accession>A0ABX5QV43</accession>
<dbReference type="InterPro" id="IPR036390">
    <property type="entry name" value="WH_DNA-bd_sf"/>
</dbReference>
<organism evidence="2 3">
    <name type="scientific">Fervidobacterium changbaicum</name>
    <dbReference type="NCBI Taxonomy" id="310769"/>
    <lineage>
        <taxon>Bacteria</taxon>
        <taxon>Thermotogati</taxon>
        <taxon>Thermotogota</taxon>
        <taxon>Thermotogae</taxon>
        <taxon>Thermotogales</taxon>
        <taxon>Fervidobacteriaceae</taxon>
        <taxon>Fervidobacterium</taxon>
    </lineage>
</organism>
<dbReference type="Gene3D" id="3.30.565.60">
    <property type="match status" value="1"/>
</dbReference>
<evidence type="ECO:0000313" key="3">
    <source>
        <dbReference type="Proteomes" id="UP000288947"/>
    </source>
</evidence>
<name>A0ABX5QV43_9BACT</name>
<dbReference type="Pfam" id="PF13749">
    <property type="entry name" value="HATPase_c_4"/>
    <property type="match status" value="1"/>
</dbReference>
<dbReference type="SUPFAM" id="SSF46785">
    <property type="entry name" value="Winged helix' DNA-binding domain"/>
    <property type="match status" value="1"/>
</dbReference>
<sequence>MRESKQVEFKAHWNDEHLKTICAFANSEGGIIYIGVDDKGNPIGITNIDKLLEDIPNKILSKLGVIADVDVEMVKGQEVIKIKVEKSEVPISYDGKFYIRTGSTIQQLSGNELVRFMLKKQRISWDSLPSEAGVDEVDIETIERFKRMAKKRLPEISEEDSIEKILKNIELVKEDKLTNAGLLLFGKKPQKYIHGAGARVGRFKTPTIILDTIDVSGNLFKQLDGLMEAIKKHLNVRFEIKGIEREDIWDYPLEAIREAVINALIHRDYLSLADIQIKIYDNKIWFFNPGKLPEEITIEMLKQDHGSIPRNRHIANVFFLAGLIEKWGSGTKRMVELCREAGLPEPEFKEEGGFVVEFYKDIYTEEYLAKLGLNERQIKAVMYVKEKGRITNKEYQGICNISKATATRDLTELVNMGIFSICGEGKRTLHYILMNQK</sequence>
<dbReference type="Pfam" id="PF04326">
    <property type="entry name" value="SLFN_AlbA_2"/>
    <property type="match status" value="1"/>
</dbReference>
<dbReference type="InterPro" id="IPR007421">
    <property type="entry name" value="Schlafen_AlbA_2_dom"/>
</dbReference>
<evidence type="ECO:0000259" key="1">
    <source>
        <dbReference type="Pfam" id="PF04326"/>
    </source>
</evidence>
<dbReference type="RefSeq" id="WP_090222518.1">
    <property type="nucleotide sequence ID" value="NZ_CP026721.1"/>
</dbReference>
<dbReference type="Gene3D" id="3.30.950.30">
    <property type="entry name" value="Schlafen, AAA domain"/>
    <property type="match status" value="1"/>
</dbReference>
<dbReference type="Gene3D" id="1.10.10.10">
    <property type="entry name" value="Winged helix-like DNA-binding domain superfamily/Winged helix DNA-binding domain"/>
    <property type="match status" value="1"/>
</dbReference>
<dbReference type="PANTHER" id="PTHR30595">
    <property type="entry name" value="GLPR-RELATED TRANSCRIPTIONAL REPRESSOR"/>
    <property type="match status" value="1"/>
</dbReference>
<dbReference type="InterPro" id="IPR036388">
    <property type="entry name" value="WH-like_DNA-bd_sf"/>
</dbReference>
<feature type="domain" description="Schlafen AlbA-2" evidence="1">
    <location>
        <begin position="3"/>
        <end position="108"/>
    </location>
</feature>
<dbReference type="PANTHER" id="PTHR30595:SF6">
    <property type="entry name" value="SCHLAFEN ALBA-2 DOMAIN-CONTAINING PROTEIN"/>
    <property type="match status" value="1"/>
</dbReference>
<proteinExistence type="predicted"/>
<dbReference type="Proteomes" id="UP000288947">
    <property type="component" value="Chromosome"/>
</dbReference>